<evidence type="ECO:0000313" key="1">
    <source>
        <dbReference type="EMBL" id="OAE31763.1"/>
    </source>
</evidence>
<dbReference type="EMBL" id="LVLJ01000985">
    <property type="protein sequence ID" value="OAE31763.1"/>
    <property type="molecule type" value="Genomic_DNA"/>
</dbReference>
<evidence type="ECO:0000313" key="2">
    <source>
        <dbReference type="Proteomes" id="UP000077202"/>
    </source>
</evidence>
<dbReference type="AlphaFoldDB" id="A0A176WGM1"/>
<sequence>MAPKKSDKVSKLVPLKVPYEELRPFRRELSKLRLDFLLWNLNCVSASICKEIMDKNTTEGVELRDEVSDSSVEKTVAPIVSTSEVAVGESTQAVEMEGPSGVLIEVPADAPAEPLKEGMKIVSPNSLSSERTWSTGSEEIPHPKMSEELVKELTLSDEILEQVVAQVEGTVEDAADIALPSSPVEDVRPEGETKTLKEEPKELVVSFPNFLQDSVVPLLKYLDMKREKYDVSKEAGIICAVSKE</sequence>
<protein>
    <submittedName>
        <fullName evidence="1">Uncharacterized protein</fullName>
    </submittedName>
</protein>
<proteinExistence type="predicted"/>
<name>A0A176WGM1_MARPO</name>
<organism evidence="1 2">
    <name type="scientific">Marchantia polymorpha subsp. ruderalis</name>
    <dbReference type="NCBI Taxonomy" id="1480154"/>
    <lineage>
        <taxon>Eukaryota</taxon>
        <taxon>Viridiplantae</taxon>
        <taxon>Streptophyta</taxon>
        <taxon>Embryophyta</taxon>
        <taxon>Marchantiophyta</taxon>
        <taxon>Marchantiopsida</taxon>
        <taxon>Marchantiidae</taxon>
        <taxon>Marchantiales</taxon>
        <taxon>Marchantiaceae</taxon>
        <taxon>Marchantia</taxon>
    </lineage>
</organism>
<gene>
    <name evidence="1" type="ORF">AXG93_4874s1280</name>
</gene>
<keyword evidence="2" id="KW-1185">Reference proteome</keyword>
<reference evidence="1" key="1">
    <citation type="submission" date="2016-03" db="EMBL/GenBank/DDBJ databases">
        <title>Mechanisms controlling the formation of the plant cell surface in tip-growing cells are functionally conserved among land plants.</title>
        <authorList>
            <person name="Honkanen S."/>
            <person name="Jones V.A."/>
            <person name="Morieri G."/>
            <person name="Champion C."/>
            <person name="Hetherington A.J."/>
            <person name="Kelly S."/>
            <person name="Saint-Marcoux D."/>
            <person name="Proust H."/>
            <person name="Prescott H."/>
            <person name="Dolan L."/>
        </authorList>
    </citation>
    <scope>NUCLEOTIDE SEQUENCE [LARGE SCALE GENOMIC DNA]</scope>
    <source>
        <tissue evidence="1">Whole gametophyte</tissue>
    </source>
</reference>
<dbReference type="Proteomes" id="UP000077202">
    <property type="component" value="Unassembled WGS sequence"/>
</dbReference>
<comment type="caution">
    <text evidence="1">The sequence shown here is derived from an EMBL/GenBank/DDBJ whole genome shotgun (WGS) entry which is preliminary data.</text>
</comment>
<accession>A0A176WGM1</accession>